<dbReference type="Proteomes" id="UP000675882">
    <property type="component" value="Unassembled WGS sequence"/>
</dbReference>
<accession>A0A916FAU9</accession>
<dbReference type="RefSeq" id="WP_213035757.1">
    <property type="nucleotide sequence ID" value="NZ_CAJNBL010000011.1"/>
</dbReference>
<evidence type="ECO:0000313" key="1">
    <source>
        <dbReference type="EMBL" id="CAE6710297.1"/>
    </source>
</evidence>
<reference evidence="1" key="1">
    <citation type="submission" date="2021-02" db="EMBL/GenBank/DDBJ databases">
        <authorList>
            <person name="Han P."/>
        </authorList>
    </citation>
    <scope>NUCLEOTIDE SEQUENCE</scope>
    <source>
        <strain evidence="1">Candidatus Nitrotoga sp. ZN8</strain>
    </source>
</reference>
<dbReference type="EMBL" id="CAJNBL010000011">
    <property type="protein sequence ID" value="CAE6710297.1"/>
    <property type="molecule type" value="Genomic_DNA"/>
</dbReference>
<dbReference type="AlphaFoldDB" id="A0A916FAU9"/>
<proteinExistence type="predicted"/>
<protein>
    <submittedName>
        <fullName evidence="1">Uncharacterized protein</fullName>
    </submittedName>
</protein>
<comment type="caution">
    <text evidence="1">The sequence shown here is derived from an EMBL/GenBank/DDBJ whole genome shotgun (WGS) entry which is preliminary data.</text>
</comment>
<sequence>MLILHFASNRLYNSRAFLTYCILAGVSLFSGCQNITDTPSIGFVDHPTEEIVRQTNFLMSGWALDQDGIENVAAILDEHQHFSARIGIPRQDVALAYPTYPGKETAGFEITLNLPPSLSGKHQLQIVATDKKQRKTIIGKKTLIAGNTMKRWLPLLENAHPGPEKTFYFLFATSGISLGGAQEIAEQYAPYNSATVKAGFRVPILYLRTTKGYSQDWEFDPNFDNSMKCGKRQIADDSLNDVIRFSTEKKLPILFTLNGGVWADAACDAPSWDINDQLEKEPLNCQWNERNQVMNDDYLKTLPGSQDAPELARGLTLNVYASDVRRYKKRNLQAAGRVLLEFAQNHPDLFVGISLDPDVYNNPFFEGEQWYDYNPLTLRQFREWLKGDGPYSGQPTDGAPDLRNYRKKSPLTLKEVNQLARKNWKNWNEVQPPRIFSTASPPYWKDPWVREWELFRRHLVDLHYDELSQWLTDAGIPTRHIFSSQGFPALSEPLMPFAVNLDSPVKNYDSGGMTIEGAKPNQGHLGAILYGPSAVNSIRMENNDSLFAAFRRFDEDWAVIEHNTSDFRSPSIMANYADGYRSLREMFNHGARFVSPMAWNGSNGIYAGQKDFAAFTAIRNTPLEDAIRDFMISHANLPRHARYWGFGSLGHKDTDGWNAVNNGQIISDGGSALLMPATGTMILQADLETQIEPEHHKQLILGLAQPDDVLGVTAEVLDAVTQKYIPITDGKNIPLKRDTLGIHLPLTWNINIQPKTMRITIRFRDEVEKSKLNFISLHPANI</sequence>
<organism evidence="1 2">
    <name type="scientific">Candidatus Nitrotoga fabula</name>
    <dbReference type="NCBI Taxonomy" id="2182327"/>
    <lineage>
        <taxon>Bacteria</taxon>
        <taxon>Pseudomonadati</taxon>
        <taxon>Pseudomonadota</taxon>
        <taxon>Betaproteobacteria</taxon>
        <taxon>Nitrosomonadales</taxon>
        <taxon>Gallionellaceae</taxon>
        <taxon>Candidatus Nitrotoga</taxon>
    </lineage>
</organism>
<keyword evidence="2" id="KW-1185">Reference proteome</keyword>
<name>A0A916FAU9_9PROT</name>
<gene>
    <name evidence="1" type="ORF">NTGZN8_190054</name>
</gene>
<evidence type="ECO:0000313" key="2">
    <source>
        <dbReference type="Proteomes" id="UP000675882"/>
    </source>
</evidence>
<dbReference type="Gene3D" id="3.20.20.80">
    <property type="entry name" value="Glycosidases"/>
    <property type="match status" value="1"/>
</dbReference>